<gene>
    <name evidence="1" type="ORF">RPERSI_LOCUS21478</name>
</gene>
<dbReference type="EMBL" id="CAJVQC010062981">
    <property type="protein sequence ID" value="CAG8803231.1"/>
    <property type="molecule type" value="Genomic_DNA"/>
</dbReference>
<name>A0ACA9RNY3_9GLOM</name>
<comment type="caution">
    <text evidence="1">The sequence shown here is derived from an EMBL/GenBank/DDBJ whole genome shotgun (WGS) entry which is preliminary data.</text>
</comment>
<evidence type="ECO:0000313" key="1">
    <source>
        <dbReference type="EMBL" id="CAG8803231.1"/>
    </source>
</evidence>
<evidence type="ECO:0000313" key="2">
    <source>
        <dbReference type="Proteomes" id="UP000789920"/>
    </source>
</evidence>
<protein>
    <submittedName>
        <fullName evidence="1">19650_t:CDS:1</fullName>
    </submittedName>
</protein>
<proteinExistence type="predicted"/>
<dbReference type="Proteomes" id="UP000789920">
    <property type="component" value="Unassembled WGS sequence"/>
</dbReference>
<feature type="non-terminal residue" evidence="1">
    <location>
        <position position="215"/>
    </location>
</feature>
<organism evidence="1 2">
    <name type="scientific">Racocetra persica</name>
    <dbReference type="NCBI Taxonomy" id="160502"/>
    <lineage>
        <taxon>Eukaryota</taxon>
        <taxon>Fungi</taxon>
        <taxon>Fungi incertae sedis</taxon>
        <taxon>Mucoromycota</taxon>
        <taxon>Glomeromycotina</taxon>
        <taxon>Glomeromycetes</taxon>
        <taxon>Diversisporales</taxon>
        <taxon>Gigasporaceae</taxon>
        <taxon>Racocetra</taxon>
    </lineage>
</organism>
<accession>A0ACA9RNY3</accession>
<sequence>VPCFVINRTGPLRVSSKTKLFIPWMILGYDKFPTKPLSELDTGYTEHTNTTDNADTWIQLQIPVKGTDYCWIGTNTLFCDDNPSYELGKTNIFVTYHFCSAIDNYNSLQACYKLNPEQSPLKFRFNYTAVLKSNDNQIKITKDEWKSRKRNFPQIRKRSIFTGEKWNLSNDNKLVFASILYPNTITIEKRYSLLLNINPRYPIIKSLVDITENPK</sequence>
<keyword evidence="2" id="KW-1185">Reference proteome</keyword>
<feature type="non-terminal residue" evidence="1">
    <location>
        <position position="1"/>
    </location>
</feature>
<reference evidence="1" key="1">
    <citation type="submission" date="2021-06" db="EMBL/GenBank/DDBJ databases">
        <authorList>
            <person name="Kallberg Y."/>
            <person name="Tangrot J."/>
            <person name="Rosling A."/>
        </authorList>
    </citation>
    <scope>NUCLEOTIDE SEQUENCE</scope>
    <source>
        <strain evidence="1">MA461A</strain>
    </source>
</reference>